<feature type="compositionally biased region" description="Gly residues" evidence="1">
    <location>
        <begin position="60"/>
        <end position="70"/>
    </location>
</feature>
<evidence type="ECO:0000256" key="1">
    <source>
        <dbReference type="SAM" id="MobiDB-lite"/>
    </source>
</evidence>
<sequence length="70" mass="7505">MFSPISFNPAPTTYSPLLDSQASEQVNPRSKRSLDDIAPDNSIIDSEHGADSDRKRNRGGVDGLGGGYLL</sequence>
<dbReference type="AlphaFoldDB" id="A0A646P2Y9"/>
<feature type="compositionally biased region" description="Basic and acidic residues" evidence="1">
    <location>
        <begin position="45"/>
        <end position="54"/>
    </location>
</feature>
<accession>A0A646P2Y9</accession>
<comment type="caution">
    <text evidence="2">The sequence shown here is derived from an EMBL/GenBank/DDBJ whole genome shotgun (WGS) entry which is preliminary data.</text>
</comment>
<dbReference type="RefSeq" id="WP_153839152.1">
    <property type="nucleotide sequence ID" value="NZ_VOIX01000007.1"/>
</dbReference>
<feature type="region of interest" description="Disordered" evidence="1">
    <location>
        <begin position="1"/>
        <end position="70"/>
    </location>
</feature>
<evidence type="ECO:0000313" key="2">
    <source>
        <dbReference type="EMBL" id="MRJ22524.1"/>
    </source>
</evidence>
<gene>
    <name evidence="2" type="ORF">FRT60_19640</name>
</gene>
<organism evidence="2 3">
    <name type="scientific">Pseudomonas haemolytica</name>
    <dbReference type="NCBI Taxonomy" id="2600065"/>
    <lineage>
        <taxon>Bacteria</taxon>
        <taxon>Pseudomonadati</taxon>
        <taxon>Pseudomonadota</taxon>
        <taxon>Gammaproteobacteria</taxon>
        <taxon>Pseudomonadales</taxon>
        <taxon>Pseudomonadaceae</taxon>
        <taxon>Pseudomonas</taxon>
    </lineage>
</organism>
<dbReference type="Proteomes" id="UP000432048">
    <property type="component" value="Unassembled WGS sequence"/>
</dbReference>
<evidence type="ECO:0000313" key="3">
    <source>
        <dbReference type="Proteomes" id="UP000432048"/>
    </source>
</evidence>
<reference evidence="2 3" key="1">
    <citation type="submission" date="2019-08" db="EMBL/GenBank/DDBJ databases">
        <title>Pseudomonas haemolytica sp. nov. isolated from raw milk and skim milk concentrate.</title>
        <authorList>
            <person name="Hofmann K."/>
            <person name="Huptas C."/>
            <person name="Doll E."/>
            <person name="Scherer S."/>
            <person name="Wenning M."/>
        </authorList>
    </citation>
    <scope>NUCLEOTIDE SEQUENCE [LARGE SCALE GENOMIC DNA]</scope>
    <source>
        <strain evidence="2 3">DSM 108988</strain>
    </source>
</reference>
<name>A0A646P2Y9_9PSED</name>
<protein>
    <submittedName>
        <fullName evidence="2">Uncharacterized protein</fullName>
    </submittedName>
</protein>
<feature type="compositionally biased region" description="Polar residues" evidence="1">
    <location>
        <begin position="1"/>
        <end position="28"/>
    </location>
</feature>
<proteinExistence type="predicted"/>
<dbReference type="EMBL" id="VOIX01000007">
    <property type="protein sequence ID" value="MRJ22524.1"/>
    <property type="molecule type" value="Genomic_DNA"/>
</dbReference>